<reference evidence="4" key="1">
    <citation type="submission" date="2010-06" db="EMBL/GenBank/DDBJ databases">
        <authorList>
            <person name="Jiang H."/>
            <person name="Abraham K."/>
            <person name="Ali S."/>
            <person name="Alsbrooks S.L."/>
            <person name="Anim B.N."/>
            <person name="Anosike U.S."/>
            <person name="Attaway T."/>
            <person name="Bandaranaike D.P."/>
            <person name="Battles P.K."/>
            <person name="Bell S.N."/>
            <person name="Bell A.V."/>
            <person name="Beltran B."/>
            <person name="Bickham C."/>
            <person name="Bustamante Y."/>
            <person name="Caleb T."/>
            <person name="Canada A."/>
            <person name="Cardenas V."/>
            <person name="Carter K."/>
            <person name="Chacko J."/>
            <person name="Chandrabose M.N."/>
            <person name="Chavez D."/>
            <person name="Chavez A."/>
            <person name="Chen L."/>
            <person name="Chu H.-S."/>
            <person name="Claassen K.J."/>
            <person name="Cockrell R."/>
            <person name="Collins M."/>
            <person name="Cooper J.A."/>
            <person name="Cree A."/>
            <person name="Curry S.M."/>
            <person name="Da Y."/>
            <person name="Dao M.D."/>
            <person name="Das B."/>
            <person name="Davila M.-L."/>
            <person name="Davy-Carroll L."/>
            <person name="Denson S."/>
            <person name="Dinh H."/>
            <person name="Ebong V.E."/>
            <person name="Edwards J.R."/>
            <person name="Egan A."/>
            <person name="El-Daye J."/>
            <person name="Escobedo L."/>
            <person name="Fernandez S."/>
            <person name="Fernando P.R."/>
            <person name="Flagg N."/>
            <person name="Forbes L.D."/>
            <person name="Fowler R.G."/>
            <person name="Fu Q."/>
            <person name="Gabisi R.A."/>
            <person name="Ganer J."/>
            <person name="Garbino Pronczuk A."/>
            <person name="Garcia R.M."/>
            <person name="Garner T."/>
            <person name="Garrett T.E."/>
            <person name="Gonzalez D.A."/>
            <person name="Hamid H."/>
            <person name="Hawkins E.S."/>
            <person name="Hirani K."/>
            <person name="Hogues M.E."/>
            <person name="Hollins B."/>
            <person name="Hsiao C.-H."/>
            <person name="Jabil R."/>
            <person name="James M.L."/>
            <person name="Jhangiani S.N."/>
            <person name="Johnson B."/>
            <person name="Johnson Q."/>
            <person name="Joshi V."/>
            <person name="Kalu J.B."/>
            <person name="Kam C."/>
            <person name="Kashfia A."/>
            <person name="Keebler J."/>
            <person name="Kisamo H."/>
            <person name="Kovar C.L."/>
            <person name="Lago L.A."/>
            <person name="Lai C.-Y."/>
            <person name="Laidlaw J."/>
            <person name="Lara F."/>
            <person name="Le T.-K."/>
            <person name="Lee S.L."/>
            <person name="Legall F.H."/>
            <person name="Lemon S.J."/>
            <person name="Lewis L.R."/>
            <person name="Li B."/>
            <person name="Liu Y."/>
            <person name="Liu Y.-S."/>
            <person name="Lopez J."/>
            <person name="Lozado R.J."/>
            <person name="Lu J."/>
            <person name="Madu R.C."/>
            <person name="Maheshwari M."/>
            <person name="Maheshwari R."/>
            <person name="Malloy K."/>
            <person name="Martinez E."/>
            <person name="Mathew T."/>
            <person name="Mercado I.C."/>
            <person name="Mercado C."/>
            <person name="Meyer B."/>
            <person name="Montgomery K."/>
            <person name="Morgan M.B."/>
            <person name="Munidasa M."/>
            <person name="Nazareth L.V."/>
            <person name="Nelson J."/>
            <person name="Ng B.M."/>
            <person name="Nguyen N.B."/>
            <person name="Nguyen P.Q."/>
            <person name="Nguyen T."/>
            <person name="Obregon M."/>
            <person name="Okwuonu G.O."/>
            <person name="Onwere C.G."/>
            <person name="Orozco G."/>
            <person name="Parra A."/>
            <person name="Patel S."/>
            <person name="Patil S."/>
            <person name="Perez A."/>
            <person name="Perez Y."/>
            <person name="Pham C."/>
            <person name="Primus E.L."/>
            <person name="Pu L.-L."/>
            <person name="Puazo M."/>
            <person name="Qin X."/>
            <person name="Quiroz J.B."/>
            <person name="Reese J."/>
            <person name="Richards S."/>
            <person name="Rives C.M."/>
            <person name="Robberts R."/>
            <person name="Ruiz S.J."/>
            <person name="Ruiz M.J."/>
            <person name="Santibanez J."/>
            <person name="Schneider B.W."/>
            <person name="Sisson I."/>
            <person name="Smith M."/>
            <person name="Sodergren E."/>
            <person name="Song X.-Z."/>
            <person name="Song B.B."/>
            <person name="Summersgill H."/>
            <person name="Thelus R."/>
            <person name="Thornton R.D."/>
            <person name="Trejos Z.Y."/>
            <person name="Usmani K."/>
            <person name="Vattathil S."/>
            <person name="Villasana D."/>
            <person name="Walker D.L."/>
            <person name="Wang S."/>
            <person name="Wang K."/>
            <person name="White C.S."/>
            <person name="Williams A.C."/>
            <person name="Williamson J."/>
            <person name="Wilson K."/>
            <person name="Woghiren I.O."/>
            <person name="Woodworth J.R."/>
            <person name="Worley K.C."/>
            <person name="Wright R.A."/>
            <person name="Wu W."/>
            <person name="Young L."/>
            <person name="Zhang L."/>
            <person name="Zhang J."/>
            <person name="Zhu Y."/>
            <person name="Muzny D.M."/>
            <person name="Weinstock G."/>
            <person name="Gibbs R.A."/>
        </authorList>
    </citation>
    <scope>NUCLEOTIDE SEQUENCE [LARGE SCALE GENOMIC DNA]</scope>
    <source>
        <strain evidence="4">LSR1</strain>
    </source>
</reference>
<feature type="transmembrane region" description="Helical" evidence="2">
    <location>
        <begin position="18"/>
        <end position="38"/>
    </location>
</feature>
<feature type="compositionally biased region" description="Acidic residues" evidence="1">
    <location>
        <begin position="260"/>
        <end position="278"/>
    </location>
</feature>
<evidence type="ECO:0000313" key="3">
    <source>
        <dbReference type="EnsemblMetazoa" id="XP_008189878.1"/>
    </source>
</evidence>
<keyword evidence="2" id="KW-0812">Transmembrane</keyword>
<feature type="transmembrane region" description="Helical" evidence="2">
    <location>
        <begin position="77"/>
        <end position="99"/>
    </location>
</feature>
<dbReference type="KEGG" id="api:100573261"/>
<feature type="compositionally biased region" description="Acidic residues" evidence="1">
    <location>
        <begin position="129"/>
        <end position="148"/>
    </location>
</feature>
<sequence>MKCFIYNFLCVPSLTIEFGVAFLTVVFTILSLVIFGLNASELSSIISKQLIVFVTILLLLLTWCIAVVGASVRSRPIITFTIVLWTIFIIMWLVLSLFFRVIKKNTQYCVAEKTRCATSMWLIGKGGGEEESNEEEQDTDGDAEESEDDRIRLRLKKYSPELTIKTFHPTRANVILTPADLTLTATLAANTVVSNHTSMTIGVNNGFGCERHQWTTTESPPRDLITRLMEYRKHMTMYHQTAVAVIQKRKKIQRKKILEEPLEEEDENEEEENEETEDKGDSSSPIDLLLMSVFLRKIPLFFFCKPFPFITLQTAAMMAIMSYDEYN</sequence>
<name>A0A8R2FD93_ACYPI</name>
<dbReference type="Proteomes" id="UP000007819">
    <property type="component" value="Chromosome X"/>
</dbReference>
<dbReference type="EnsemblMetazoa" id="XM_008191656.3">
    <property type="protein sequence ID" value="XP_008189878.1"/>
    <property type="gene ID" value="LOC100573261"/>
</dbReference>
<keyword evidence="4" id="KW-1185">Reference proteome</keyword>
<feature type="transmembrane region" description="Helical" evidence="2">
    <location>
        <begin position="300"/>
        <end position="323"/>
    </location>
</feature>
<feature type="transmembrane region" description="Helical" evidence="2">
    <location>
        <begin position="50"/>
        <end position="71"/>
    </location>
</feature>
<feature type="region of interest" description="Disordered" evidence="1">
    <location>
        <begin position="257"/>
        <end position="283"/>
    </location>
</feature>
<proteinExistence type="predicted"/>
<feature type="region of interest" description="Disordered" evidence="1">
    <location>
        <begin position="126"/>
        <end position="148"/>
    </location>
</feature>
<accession>A0A8R2FD93</accession>
<dbReference type="RefSeq" id="XP_008189878.1">
    <property type="nucleotide sequence ID" value="XM_008191656.3"/>
</dbReference>
<dbReference type="GeneID" id="100573261"/>
<evidence type="ECO:0000256" key="1">
    <source>
        <dbReference type="SAM" id="MobiDB-lite"/>
    </source>
</evidence>
<dbReference type="AlphaFoldDB" id="A0A8R2FD93"/>
<keyword evidence="2" id="KW-0472">Membrane</keyword>
<reference evidence="3" key="2">
    <citation type="submission" date="2022-06" db="UniProtKB">
        <authorList>
            <consortium name="EnsemblMetazoa"/>
        </authorList>
    </citation>
    <scope>IDENTIFICATION</scope>
</reference>
<protein>
    <submittedName>
        <fullName evidence="3">Uncharacterized protein</fullName>
    </submittedName>
</protein>
<evidence type="ECO:0000313" key="4">
    <source>
        <dbReference type="Proteomes" id="UP000007819"/>
    </source>
</evidence>
<keyword evidence="2" id="KW-1133">Transmembrane helix</keyword>
<organism evidence="3 4">
    <name type="scientific">Acyrthosiphon pisum</name>
    <name type="common">Pea aphid</name>
    <dbReference type="NCBI Taxonomy" id="7029"/>
    <lineage>
        <taxon>Eukaryota</taxon>
        <taxon>Metazoa</taxon>
        <taxon>Ecdysozoa</taxon>
        <taxon>Arthropoda</taxon>
        <taxon>Hexapoda</taxon>
        <taxon>Insecta</taxon>
        <taxon>Pterygota</taxon>
        <taxon>Neoptera</taxon>
        <taxon>Paraneoptera</taxon>
        <taxon>Hemiptera</taxon>
        <taxon>Sternorrhyncha</taxon>
        <taxon>Aphidomorpha</taxon>
        <taxon>Aphidoidea</taxon>
        <taxon>Aphididae</taxon>
        <taxon>Macrosiphini</taxon>
        <taxon>Acyrthosiphon</taxon>
    </lineage>
</organism>
<evidence type="ECO:0000256" key="2">
    <source>
        <dbReference type="SAM" id="Phobius"/>
    </source>
</evidence>
<dbReference type="OrthoDB" id="6627838at2759"/>